<feature type="compositionally biased region" description="Polar residues" evidence="1">
    <location>
        <begin position="156"/>
        <end position="178"/>
    </location>
</feature>
<reference evidence="3 4" key="1">
    <citation type="submission" date="2019-01" db="EMBL/GenBank/DDBJ databases">
        <title>Genome sequencing of the rare red list fungi Fomitopsis rosea.</title>
        <authorList>
            <person name="Buettner E."/>
            <person name="Kellner H."/>
        </authorList>
    </citation>
    <scope>NUCLEOTIDE SEQUENCE [LARGE SCALE GENOMIC DNA]</scope>
    <source>
        <strain evidence="3 4">DSM 105464</strain>
    </source>
</reference>
<feature type="compositionally biased region" description="Low complexity" evidence="1">
    <location>
        <begin position="233"/>
        <end position="259"/>
    </location>
</feature>
<organism evidence="3 4">
    <name type="scientific">Rhodofomes roseus</name>
    <dbReference type="NCBI Taxonomy" id="34475"/>
    <lineage>
        <taxon>Eukaryota</taxon>
        <taxon>Fungi</taxon>
        <taxon>Dikarya</taxon>
        <taxon>Basidiomycota</taxon>
        <taxon>Agaricomycotina</taxon>
        <taxon>Agaricomycetes</taxon>
        <taxon>Polyporales</taxon>
        <taxon>Rhodofomes</taxon>
    </lineage>
</organism>
<feature type="region of interest" description="Disordered" evidence="1">
    <location>
        <begin position="130"/>
        <end position="264"/>
    </location>
</feature>
<name>A0A4Y9Z592_9APHY</name>
<dbReference type="EMBL" id="SEKV01000014">
    <property type="protein sequence ID" value="TFY69207.1"/>
    <property type="molecule type" value="Genomic_DNA"/>
</dbReference>
<feature type="domain" description="Rab-GAP TBC" evidence="2">
    <location>
        <begin position="429"/>
        <end position="621"/>
    </location>
</feature>
<dbReference type="PANTHER" id="PTHR47219">
    <property type="entry name" value="RAB GTPASE-ACTIVATING PROTEIN 1-LIKE"/>
    <property type="match status" value="1"/>
</dbReference>
<dbReference type="InterPro" id="IPR000195">
    <property type="entry name" value="Rab-GAP-TBC_dom"/>
</dbReference>
<dbReference type="FunFam" id="1.10.8.270:FF:000023">
    <property type="entry name" value="TBC domain-containing protein C1778.09"/>
    <property type="match status" value="1"/>
</dbReference>
<feature type="compositionally biased region" description="Polar residues" evidence="1">
    <location>
        <begin position="187"/>
        <end position="216"/>
    </location>
</feature>
<sequence>MDSPSVLVVPATPIDPSRPLVSPPPSSAATTPDLSVDDSSQERASSETTIVTIYSMYEDDEGSWSASPSVLHPGKDTAVDVAVLGVDRRNTTPRWSRPVEDSAYFEQEPFKRASVVDKMRHSVVSNGSVQLAYAERPPSSQARSSKTSYADARHLSNGSAQPSAPDSRRTSSYATASDGTPRVASYASISASNSRPTSSQATSSLQPPTRPRSTSPHLAAVSTPPPQALSVFATPPRSSPSRLPSSPSSPSSATSITPAPDEEPDAFHVRSTYAQLDVCGVRGDGYEEGVERTRARVGGSRASELRALEALADAQEKTRELTPQEVSLLASLDRYGFYVTPSHDRCILLPSVPLLKALTRLGSAHTGGPPSPPLLSSQPSLAPPPNEKARVAKWGRMLEARERDPGSNVEAWGIRASKDHKLRQRTFKGIPDCWRSAAWDTLMCRFSRHGKTETRALSLEFREALDRPSTYDVQIDLDVPRTISGHVMFRTRYGQGQRSLFQVLHSFSLRCETCGYCQGMGPIAATLLCYFEPERVYASLVRLHDAYQMHTIFSPGFPGLLEAIYVQERIMEQLLPPVYAAFKKHMISTTSYATKWYITLFANSVPFQTQLRLWDAFLLEGHDIFVVVAVAIVWVYRDHITSASASFETVLSLLSSFFVPEDENALLSWIEKVVADKKLRSSMRQWRQDWQRLVESGQQDSALL</sequence>
<dbReference type="Pfam" id="PF00566">
    <property type="entry name" value="RabGAP-TBC"/>
    <property type="match status" value="1"/>
</dbReference>
<dbReference type="AlphaFoldDB" id="A0A4Y9Z592"/>
<protein>
    <recommendedName>
        <fullName evidence="2">Rab-GAP TBC domain-containing protein</fullName>
    </recommendedName>
</protein>
<dbReference type="PROSITE" id="PS50086">
    <property type="entry name" value="TBC_RABGAP"/>
    <property type="match status" value="1"/>
</dbReference>
<dbReference type="PANTHER" id="PTHR47219:SF9">
    <property type="entry name" value="GTPASE ACTIVATING PROTEIN AND CENTROSOME-ASSOCIATED, ISOFORM B"/>
    <property type="match status" value="1"/>
</dbReference>
<accession>A0A4Y9Z592</accession>
<evidence type="ECO:0000313" key="4">
    <source>
        <dbReference type="Proteomes" id="UP000298390"/>
    </source>
</evidence>
<dbReference type="InterPro" id="IPR050302">
    <property type="entry name" value="Rab_GAP_TBC_domain"/>
</dbReference>
<feature type="region of interest" description="Disordered" evidence="1">
    <location>
        <begin position="1"/>
        <end position="47"/>
    </location>
</feature>
<dbReference type="Gene3D" id="1.10.472.80">
    <property type="entry name" value="Ypt/Rab-GAP domain of gyp1p, domain 3"/>
    <property type="match status" value="1"/>
</dbReference>
<feature type="compositionally biased region" description="Polar residues" evidence="1">
    <location>
        <begin position="138"/>
        <end position="148"/>
    </location>
</feature>
<dbReference type="Proteomes" id="UP000298390">
    <property type="component" value="Unassembled WGS sequence"/>
</dbReference>
<evidence type="ECO:0000259" key="2">
    <source>
        <dbReference type="PROSITE" id="PS50086"/>
    </source>
</evidence>
<evidence type="ECO:0000256" key="1">
    <source>
        <dbReference type="SAM" id="MobiDB-lite"/>
    </source>
</evidence>
<feature type="region of interest" description="Disordered" evidence="1">
    <location>
        <begin position="363"/>
        <end position="387"/>
    </location>
</feature>
<dbReference type="InterPro" id="IPR035969">
    <property type="entry name" value="Rab-GAP_TBC_sf"/>
</dbReference>
<comment type="caution">
    <text evidence="3">The sequence shown here is derived from an EMBL/GenBank/DDBJ whole genome shotgun (WGS) entry which is preliminary data.</text>
</comment>
<dbReference type="SMART" id="SM00164">
    <property type="entry name" value="TBC"/>
    <property type="match status" value="1"/>
</dbReference>
<dbReference type="GO" id="GO:0005096">
    <property type="term" value="F:GTPase activator activity"/>
    <property type="evidence" value="ECO:0007669"/>
    <property type="project" value="TreeGrafter"/>
</dbReference>
<proteinExistence type="predicted"/>
<gene>
    <name evidence="3" type="ORF">EVJ58_g548</name>
</gene>
<dbReference type="Gene3D" id="1.10.8.270">
    <property type="entry name" value="putative rabgap domain of human tbc1 domain family member 14 like domains"/>
    <property type="match status" value="1"/>
</dbReference>
<dbReference type="STRING" id="34475.A0A4Y9Z592"/>
<dbReference type="SUPFAM" id="SSF47923">
    <property type="entry name" value="Ypt/Rab-GAP domain of gyp1p"/>
    <property type="match status" value="2"/>
</dbReference>
<dbReference type="GO" id="GO:0031267">
    <property type="term" value="F:small GTPase binding"/>
    <property type="evidence" value="ECO:0007669"/>
    <property type="project" value="TreeGrafter"/>
</dbReference>
<evidence type="ECO:0000313" key="3">
    <source>
        <dbReference type="EMBL" id="TFY69207.1"/>
    </source>
</evidence>